<gene>
    <name evidence="1" type="ORF">K505DRAFT_360046</name>
</gene>
<protein>
    <recommendedName>
        <fullName evidence="3">F-box domain-containing protein</fullName>
    </recommendedName>
</protein>
<proteinExistence type="predicted"/>
<dbReference type="Proteomes" id="UP000799757">
    <property type="component" value="Unassembled WGS sequence"/>
</dbReference>
<name>A0A6A6XHE2_9PLEO</name>
<keyword evidence="2" id="KW-1185">Reference proteome</keyword>
<accession>A0A6A6XHE2</accession>
<dbReference type="AlphaFoldDB" id="A0A6A6XHE2"/>
<dbReference type="EMBL" id="MU001854">
    <property type="protein sequence ID" value="KAF2795584.1"/>
    <property type="molecule type" value="Genomic_DNA"/>
</dbReference>
<reference evidence="1" key="1">
    <citation type="journal article" date="2020" name="Stud. Mycol.">
        <title>101 Dothideomycetes genomes: a test case for predicting lifestyles and emergence of pathogens.</title>
        <authorList>
            <person name="Haridas S."/>
            <person name="Albert R."/>
            <person name="Binder M."/>
            <person name="Bloem J."/>
            <person name="Labutti K."/>
            <person name="Salamov A."/>
            <person name="Andreopoulos B."/>
            <person name="Baker S."/>
            <person name="Barry K."/>
            <person name="Bills G."/>
            <person name="Bluhm B."/>
            <person name="Cannon C."/>
            <person name="Castanera R."/>
            <person name="Culley D."/>
            <person name="Daum C."/>
            <person name="Ezra D."/>
            <person name="Gonzalez J."/>
            <person name="Henrissat B."/>
            <person name="Kuo A."/>
            <person name="Liang C."/>
            <person name="Lipzen A."/>
            <person name="Lutzoni F."/>
            <person name="Magnuson J."/>
            <person name="Mondo S."/>
            <person name="Nolan M."/>
            <person name="Ohm R."/>
            <person name="Pangilinan J."/>
            <person name="Park H.-J."/>
            <person name="Ramirez L."/>
            <person name="Alfaro M."/>
            <person name="Sun H."/>
            <person name="Tritt A."/>
            <person name="Yoshinaga Y."/>
            <person name="Zwiers L.-H."/>
            <person name="Turgeon B."/>
            <person name="Goodwin S."/>
            <person name="Spatafora J."/>
            <person name="Crous P."/>
            <person name="Grigoriev I."/>
        </authorList>
    </citation>
    <scope>NUCLEOTIDE SEQUENCE</scope>
    <source>
        <strain evidence="1">CBS 109.77</strain>
    </source>
</reference>
<dbReference type="OrthoDB" id="3939900at2759"/>
<evidence type="ECO:0000313" key="1">
    <source>
        <dbReference type="EMBL" id="KAF2795584.1"/>
    </source>
</evidence>
<organism evidence="1 2">
    <name type="scientific">Melanomma pulvis-pyrius CBS 109.77</name>
    <dbReference type="NCBI Taxonomy" id="1314802"/>
    <lineage>
        <taxon>Eukaryota</taxon>
        <taxon>Fungi</taxon>
        <taxon>Dikarya</taxon>
        <taxon>Ascomycota</taxon>
        <taxon>Pezizomycotina</taxon>
        <taxon>Dothideomycetes</taxon>
        <taxon>Pleosporomycetidae</taxon>
        <taxon>Pleosporales</taxon>
        <taxon>Melanommataceae</taxon>
        <taxon>Melanomma</taxon>
    </lineage>
</organism>
<sequence>MTALRPTLISLPPELIYEISDHLPPDAILALKFTHPILNATLPLAPRLKNTTLSSCARLAIRTYLTCPEPKPTHIRCILCKATYPSHIFNSSSSPACVPLSFVNDGPPPEIIELPRRFYATEPTSIINLPMHYENETSPDTTVQACSVVSRPQNLTTDCFKL</sequence>
<evidence type="ECO:0008006" key="3">
    <source>
        <dbReference type="Google" id="ProtNLM"/>
    </source>
</evidence>
<evidence type="ECO:0000313" key="2">
    <source>
        <dbReference type="Proteomes" id="UP000799757"/>
    </source>
</evidence>